<comment type="caution">
    <text evidence="3">The sequence shown here is derived from an EMBL/GenBank/DDBJ whole genome shotgun (WGS) entry which is preliminary data.</text>
</comment>
<dbReference type="EMBL" id="PYDT01000011">
    <property type="protein sequence ID" value="THU45144.1"/>
    <property type="molecule type" value="Genomic_DNA"/>
</dbReference>
<dbReference type="AlphaFoldDB" id="A0A4S8IC40"/>
<dbReference type="PANTHER" id="PTHR33083:SF103">
    <property type="entry name" value="SENESCENCE REGULATOR"/>
    <property type="match status" value="1"/>
</dbReference>
<dbReference type="GO" id="GO:0010150">
    <property type="term" value="P:leaf senescence"/>
    <property type="evidence" value="ECO:0007669"/>
    <property type="project" value="UniProtKB-ARBA"/>
</dbReference>
<evidence type="ECO:0000256" key="2">
    <source>
        <dbReference type="SAM" id="MobiDB-lite"/>
    </source>
</evidence>
<evidence type="ECO:0000313" key="4">
    <source>
        <dbReference type="Proteomes" id="UP000317650"/>
    </source>
</evidence>
<dbReference type="Pfam" id="PF04520">
    <property type="entry name" value="Senescence_reg"/>
    <property type="match status" value="1"/>
</dbReference>
<evidence type="ECO:0000256" key="1">
    <source>
        <dbReference type="ARBA" id="ARBA00034773"/>
    </source>
</evidence>
<comment type="similarity">
    <text evidence="1">Belongs to the senescence regulator S40 family.</text>
</comment>
<feature type="compositionally biased region" description="Acidic residues" evidence="2">
    <location>
        <begin position="106"/>
        <end position="115"/>
    </location>
</feature>
<evidence type="ECO:0008006" key="5">
    <source>
        <dbReference type="Google" id="ProtNLM"/>
    </source>
</evidence>
<name>A0A4S8IC40_MUSBA</name>
<sequence>MADGDEDFEEEEVWAVVKERKEASSPRSRRGKDSSCHASAAARRLPTGARMIPRSAAGSEASGRDRKQSAPVSIPDWSKVYGHGQGPSSVATGDEDGCDRRGGTSDNDEDDEDDDRAPPHEWLAKKMARSQISSSSVCEGAGRTLKGRDLRKVRNAVLTKTGFLE</sequence>
<accession>A0A4S8IC40</accession>
<dbReference type="Proteomes" id="UP000317650">
    <property type="component" value="Chromosome 2"/>
</dbReference>
<feature type="compositionally biased region" description="Acidic residues" evidence="2">
    <location>
        <begin position="1"/>
        <end position="13"/>
    </location>
</feature>
<evidence type="ECO:0000313" key="3">
    <source>
        <dbReference type="EMBL" id="THU45144.1"/>
    </source>
</evidence>
<dbReference type="InterPro" id="IPR007608">
    <property type="entry name" value="Senescence_reg_S40"/>
</dbReference>
<proteinExistence type="inferred from homology"/>
<dbReference type="PANTHER" id="PTHR33083">
    <property type="entry name" value="EXPRESSED PROTEIN"/>
    <property type="match status" value="1"/>
</dbReference>
<feature type="region of interest" description="Disordered" evidence="2">
    <location>
        <begin position="1"/>
        <end position="140"/>
    </location>
</feature>
<keyword evidence="4" id="KW-1185">Reference proteome</keyword>
<gene>
    <name evidence="3" type="ORF">C4D60_Mb02t14770</name>
</gene>
<organism evidence="3 4">
    <name type="scientific">Musa balbisiana</name>
    <name type="common">Banana</name>
    <dbReference type="NCBI Taxonomy" id="52838"/>
    <lineage>
        <taxon>Eukaryota</taxon>
        <taxon>Viridiplantae</taxon>
        <taxon>Streptophyta</taxon>
        <taxon>Embryophyta</taxon>
        <taxon>Tracheophyta</taxon>
        <taxon>Spermatophyta</taxon>
        <taxon>Magnoliopsida</taxon>
        <taxon>Liliopsida</taxon>
        <taxon>Zingiberales</taxon>
        <taxon>Musaceae</taxon>
        <taxon>Musa</taxon>
    </lineage>
</organism>
<reference evidence="3 4" key="1">
    <citation type="journal article" date="2019" name="Nat. Plants">
        <title>Genome sequencing of Musa balbisiana reveals subgenome evolution and function divergence in polyploid bananas.</title>
        <authorList>
            <person name="Yao X."/>
        </authorList>
    </citation>
    <scope>NUCLEOTIDE SEQUENCE [LARGE SCALE GENOMIC DNA]</scope>
    <source>
        <strain evidence="4">cv. DH-PKW</strain>
        <tissue evidence="3">Leaves</tissue>
    </source>
</reference>
<protein>
    <recommendedName>
        <fullName evidence="5">Senescence regulator</fullName>
    </recommendedName>
</protein>